<evidence type="ECO:0000256" key="9">
    <source>
        <dbReference type="ARBA" id="ARBA00022840"/>
    </source>
</evidence>
<dbReference type="STRING" id="34508.A0A4U5N6B1"/>
<dbReference type="InterPro" id="IPR014009">
    <property type="entry name" value="PIK_FAT"/>
</dbReference>
<dbReference type="InterPro" id="IPR000403">
    <property type="entry name" value="PI3/4_kinase_cat_dom"/>
</dbReference>
<feature type="domain" description="FAT" evidence="14">
    <location>
        <begin position="1227"/>
        <end position="1802"/>
    </location>
</feature>
<dbReference type="SUPFAM" id="SSF48371">
    <property type="entry name" value="ARM repeat"/>
    <property type="match status" value="1"/>
</dbReference>
<dbReference type="GO" id="GO:0004674">
    <property type="term" value="F:protein serine/threonine kinase activity"/>
    <property type="evidence" value="ECO:0007669"/>
    <property type="project" value="UniProtKB-KW"/>
</dbReference>
<dbReference type="SMART" id="SM01343">
    <property type="entry name" value="FATC"/>
    <property type="match status" value="1"/>
</dbReference>
<evidence type="ECO:0000259" key="13">
    <source>
        <dbReference type="PROSITE" id="PS50290"/>
    </source>
</evidence>
<dbReference type="PANTHER" id="PTHR11139:SF69">
    <property type="entry name" value="SERINE_THREONINE-PROTEIN KINASE ATR"/>
    <property type="match status" value="1"/>
</dbReference>
<evidence type="ECO:0000256" key="8">
    <source>
        <dbReference type="ARBA" id="ARBA00022777"/>
    </source>
</evidence>
<accession>A0A4U5N6B1</accession>
<dbReference type="InterPro" id="IPR016024">
    <property type="entry name" value="ARM-type_fold"/>
</dbReference>
<sequence>MAQPGSSHGSPAYKEFTQLIEELVKRNEETVRLTTQNFTLTEEGQFQADVDTICKAISLQFDVLGELRTEEVWKYMNFLVAYLQYLEDCVDEETLEWALYKHISGSIRARKAFGQPENSENVNTIIEKILSQFKDTRKFEIVTSFILLLAPDNAPTEFCLKPQGASRDAVMCKIETSEDRTAFLECLLQIIMSKQVFVPFFISPSESCPQLGKDTLLALISIPWIIDDHNIEWNRYARGNEVLQNLKNIIQGSQTVAARKDLESKSLTLWAIAGLQHKDEWRKSIFEAALSDRELYKPALECVHVLIQNISSVSGKSLVTSLIRHALQLKTTEGHREALSCSLYLRALKQTICALDPTSVVSPNRVICKVCCSSGTPTSNTKPEFNGEFIEMLRKSTEDEVAICVKTEVSHIIFTILKHKYDVNKENIRRLLCSSFQLLRTVDSDLFDLYTLSLSEIVSLEEVSLQEENQLREVMNTLQFGPMHTAMYVCALKSRDKLFAESCFISHVVLAALKKLDAMVVNSKNLALKVAESENISTRSLFLRKAPTICAELINGFMDRLIGNQSFGESQDSGNRDRSIDRSINIFSHIFGYSSVRKFLRAANNQLCSQLFTCPSHCQEEATIILTRIASILNIEREALVESCFPTILGRLIKKEADLKSSPKLSQRNDINSINEKNAVEQFISTFCGYKMGYFIKMRLNACIDQMLYSLCVDEKFCKAELKKMAYMRGVKMEVYSMTKHLRNIFLGILLKFRMVFVSDEYYTMRSTLARSFSRIIQLLDRDFVEKNALRMVAVLRAATGVGDPLIPAWEAFVGCLTPSSLVQILPHVFISAGPILHHERAQQMLYGIGATLEGSQLTPGEEAKIERLAVVMMDNGPVETHKYLPGAIKIRPTNSMVIDYCMRALQEDGVEVAELVLTKLLKVIPREKLEDNVSAELLGALLYTIKANPSHAVHSLVCQCLGLLGAVDPGRIADYVPTWKTQKSIEVLFNPKESQYFAHLLNNCARLHLECADATKLDCISYGVQELLKEFHQRSRFDYAEIEKLMSPEYVKEIDPLKSTCFLHSTLPAPTLERPIVGAAHVNSYPEWLAQWYMICVQQVIDEDLKILFGHLKYIVRTGVGSTSFGLYVMCTAMVQLLIEGTEAIVKDCVLEMTTVLRRSYEGEQGWLKQAAHVVFAVVDTAERYLIYRGKEVLAKGHKPDSDAIHKRVTEFIKSVMEVKVANDSLAVLVAQACHCPARALKWLEKYCVEKDSQGLNHPTREQFFRLEKIYSEMDFTDGVLGAYESIDIKWETSPEETIVAFEANGDYNEALSFYKSRNLSVPLMKSLLRLNKPELAWTLLKENNFNAEDVSVLKSYQMEAAWRLSKWSDLDALAGTSDSDPSAVWTWGASTASIFEAIRSSDKGKMETRIKNARDRLVSSMTAMTMVDADTYTQCYKYISQLSILTEIEGAVESLELLKSSKDYMINESKLNKVLNAWKDRSELMTNVASIQEPVFSARRSILDHSNVSPRLTSPAICNLLLQSSRLARQTGQSQVAWTFLVEAKNMRTSQIDVAIEESRYTFDKGDTSKAVTILQNAVGRLLPSAAKAFEMCATSSSSQWEEIVRTGTNKEELATFVKTKVLLCEYIQRGGETSLDDQYNTYVFISRFSQRNEDLSYRVAVFLDNYVYSRNEELAVNQINEVLNAYGQVLEYGDNHLFHAMPRLLTIWLDMTQNVVTTQCQKTLRAVKKYVDPTEFNRIVHGLFRKIRPFAFYTAFAQMISRILHPSDSVFEVLKDIISDLIVKYPHQCLWRSIAVYRCRPEDCTPKSKHERCDKIYQLAMRKDRSLQNHIVHYNYIAKELTKVCESTNFAKGQTKSYFKQTSFAYIHEFFRTGYMHDVEKSNQLNIKPLLLLPFSDLLEKEMETPVHSLTQLPNGPAMTHQEFPSIYIDSIVDEFDIINSIARPKKCTLRGSDGKLYPILCKPMDELRKDSRIIDIERMVNSLLMQNPDARRKQLSIRTYSVTPLQDKGGLIEWVPNLMPLRRLMLPFYDAGVDSNTKRALDHEIVRLLRPELSKDKRLEGFQKLLETYPAVLSEWFRIQFAQPSKWYTARTAFTTTSAVMSMLGFVMGLGDRHAENILVDMTTGQIMHVDYNMLFNKSEDLRVPEIVPFRLTRNVVDAFGPTGVEGVFRKSCETTMTVLRQKKDMLLTVLQAFGHDPLLEWSLDRSQQIRQNANKIQNQENVNKKPADDAIGMVEDRLIGKIVSPKVFKSTLANVPMSVPGQVAKLIALSVDQRRLSQMYVGWAPYL</sequence>
<dbReference type="GO" id="GO:0005524">
    <property type="term" value="F:ATP binding"/>
    <property type="evidence" value="ECO:0007669"/>
    <property type="project" value="UniProtKB-KW"/>
</dbReference>
<dbReference type="Gene3D" id="3.30.1010.10">
    <property type="entry name" value="Phosphatidylinositol 3-kinase Catalytic Subunit, Chain A, domain 4"/>
    <property type="match status" value="1"/>
</dbReference>
<comment type="caution">
    <text evidence="16">The sequence shown here is derived from an EMBL/GenBank/DDBJ whole genome shotgun (WGS) entry which is preliminary data.</text>
</comment>
<evidence type="ECO:0000256" key="1">
    <source>
        <dbReference type="ARBA" id="ARBA00004123"/>
    </source>
</evidence>
<evidence type="ECO:0000259" key="15">
    <source>
        <dbReference type="PROSITE" id="PS51190"/>
    </source>
</evidence>
<keyword evidence="9" id="KW-0067">ATP-binding</keyword>
<dbReference type="Proteomes" id="UP000298663">
    <property type="component" value="Unassembled WGS sequence"/>
</dbReference>
<dbReference type="GO" id="GO:0000723">
    <property type="term" value="P:telomere maintenance"/>
    <property type="evidence" value="ECO:0007669"/>
    <property type="project" value="TreeGrafter"/>
</dbReference>
<keyword evidence="17" id="KW-1185">Reference proteome</keyword>
<evidence type="ECO:0000313" key="17">
    <source>
        <dbReference type="Proteomes" id="UP000298663"/>
    </source>
</evidence>
<dbReference type="InterPro" id="IPR003152">
    <property type="entry name" value="FATC_dom"/>
</dbReference>
<feature type="domain" description="PI3K/PI4K catalytic" evidence="13">
    <location>
        <begin position="1935"/>
        <end position="2247"/>
    </location>
</feature>
<dbReference type="GO" id="GO:0005634">
    <property type="term" value="C:nucleus"/>
    <property type="evidence" value="ECO:0007669"/>
    <property type="project" value="UniProtKB-SubCell"/>
</dbReference>
<dbReference type="Pfam" id="PF23593">
    <property type="entry name" value="HEAT_ATR"/>
    <property type="match status" value="1"/>
</dbReference>
<reference evidence="16 17" key="1">
    <citation type="journal article" date="2015" name="Genome Biol.">
        <title>Comparative genomics of Steinernema reveals deeply conserved gene regulatory networks.</title>
        <authorList>
            <person name="Dillman A.R."/>
            <person name="Macchietto M."/>
            <person name="Porter C.F."/>
            <person name="Rogers A."/>
            <person name="Williams B."/>
            <person name="Antoshechkin I."/>
            <person name="Lee M.M."/>
            <person name="Goodwin Z."/>
            <person name="Lu X."/>
            <person name="Lewis E.E."/>
            <person name="Goodrich-Blair H."/>
            <person name="Stock S.P."/>
            <person name="Adams B.J."/>
            <person name="Sternberg P.W."/>
            <person name="Mortazavi A."/>
        </authorList>
    </citation>
    <scope>NUCLEOTIDE SEQUENCE [LARGE SCALE GENOMIC DNA]</scope>
    <source>
        <strain evidence="16 17">ALL</strain>
    </source>
</reference>
<keyword evidence="5" id="KW-0808">Transferase</keyword>
<dbReference type="PANTHER" id="PTHR11139">
    <property type="entry name" value="ATAXIA TELANGIECTASIA MUTATED ATM -RELATED"/>
    <property type="match status" value="1"/>
</dbReference>
<evidence type="ECO:0000256" key="2">
    <source>
        <dbReference type="ARBA" id="ARBA00010769"/>
    </source>
</evidence>
<dbReference type="InterPro" id="IPR018936">
    <property type="entry name" value="PI3/4_kinase_CS"/>
</dbReference>
<evidence type="ECO:0000256" key="11">
    <source>
        <dbReference type="ARBA" id="ARBA00023242"/>
    </source>
</evidence>
<name>A0A4U5N6B1_STECR</name>
<dbReference type="InterPro" id="IPR011009">
    <property type="entry name" value="Kinase-like_dom_sf"/>
</dbReference>
<dbReference type="InterPro" id="IPR050517">
    <property type="entry name" value="DDR_Repair_Kinase"/>
</dbReference>
<dbReference type="Pfam" id="PF02260">
    <property type="entry name" value="FATC"/>
    <property type="match status" value="1"/>
</dbReference>
<dbReference type="PROSITE" id="PS51190">
    <property type="entry name" value="FATC"/>
    <property type="match status" value="1"/>
</dbReference>
<dbReference type="CDD" id="cd00892">
    <property type="entry name" value="PIKKc_ATR"/>
    <property type="match status" value="1"/>
</dbReference>
<dbReference type="PROSITE" id="PS50290">
    <property type="entry name" value="PI3_4_KINASE_3"/>
    <property type="match status" value="1"/>
</dbReference>
<dbReference type="Pfam" id="PF00454">
    <property type="entry name" value="PI3_PI4_kinase"/>
    <property type="match status" value="1"/>
</dbReference>
<comment type="subcellular location">
    <subcellularLocation>
        <location evidence="1">Nucleus</location>
    </subcellularLocation>
</comment>
<keyword evidence="4" id="KW-0723">Serine/threonine-protein kinase</keyword>
<evidence type="ECO:0000256" key="4">
    <source>
        <dbReference type="ARBA" id="ARBA00022527"/>
    </source>
</evidence>
<gene>
    <name evidence="16" type="ORF">L596_018721</name>
</gene>
<evidence type="ECO:0000259" key="14">
    <source>
        <dbReference type="PROSITE" id="PS51189"/>
    </source>
</evidence>
<dbReference type="PROSITE" id="PS00916">
    <property type="entry name" value="PI3_4_KINASE_2"/>
    <property type="match status" value="1"/>
</dbReference>
<dbReference type="Pfam" id="PF02259">
    <property type="entry name" value="FAT"/>
    <property type="match status" value="1"/>
</dbReference>
<dbReference type="GO" id="GO:0000077">
    <property type="term" value="P:DNA damage checkpoint signaling"/>
    <property type="evidence" value="ECO:0007669"/>
    <property type="project" value="TreeGrafter"/>
</dbReference>
<proteinExistence type="inferred from homology"/>
<dbReference type="InterPro" id="IPR003151">
    <property type="entry name" value="PIK-rel_kinase_FAT"/>
</dbReference>
<dbReference type="SMART" id="SM00146">
    <property type="entry name" value="PI3Kc"/>
    <property type="match status" value="1"/>
</dbReference>
<evidence type="ECO:0000256" key="3">
    <source>
        <dbReference type="ARBA" id="ARBA00012513"/>
    </source>
</evidence>
<dbReference type="InterPro" id="IPR057564">
    <property type="entry name" value="HEAT_ATR"/>
</dbReference>
<dbReference type="GO" id="GO:0005694">
    <property type="term" value="C:chromosome"/>
    <property type="evidence" value="ECO:0007669"/>
    <property type="project" value="TreeGrafter"/>
</dbReference>
<feature type="domain" description="FATC" evidence="15">
    <location>
        <begin position="2260"/>
        <end position="2292"/>
    </location>
</feature>
<evidence type="ECO:0000256" key="5">
    <source>
        <dbReference type="ARBA" id="ARBA00022679"/>
    </source>
</evidence>
<evidence type="ECO:0000313" key="16">
    <source>
        <dbReference type="EMBL" id="TKR77813.1"/>
    </source>
</evidence>
<keyword evidence="6" id="KW-0547">Nucleotide-binding</keyword>
<dbReference type="InterPro" id="IPR036940">
    <property type="entry name" value="PI3/4_kinase_cat_sf"/>
</dbReference>
<protein>
    <recommendedName>
        <fullName evidence="12">Serine/threonine-protein kinase ATR</fullName>
        <ecNumber evidence="3">2.7.11.1</ecNumber>
    </recommendedName>
</protein>
<dbReference type="PROSITE" id="PS51189">
    <property type="entry name" value="FAT"/>
    <property type="match status" value="1"/>
</dbReference>
<dbReference type="Gene3D" id="1.10.1070.11">
    <property type="entry name" value="Phosphatidylinositol 3-/4-kinase, catalytic domain"/>
    <property type="match status" value="1"/>
</dbReference>
<keyword evidence="10" id="KW-0234">DNA repair</keyword>
<reference evidence="16 17" key="2">
    <citation type="journal article" date="2019" name="G3 (Bethesda)">
        <title>Hybrid Assembly of the Genome of the Entomopathogenic Nematode Steinernema carpocapsae Identifies the X-Chromosome.</title>
        <authorList>
            <person name="Serra L."/>
            <person name="Macchietto M."/>
            <person name="Macias-Munoz A."/>
            <person name="McGill C.J."/>
            <person name="Rodriguez I.M."/>
            <person name="Rodriguez B."/>
            <person name="Murad R."/>
            <person name="Mortazavi A."/>
        </authorList>
    </citation>
    <scope>NUCLEOTIDE SEQUENCE [LARGE SCALE GENOMIC DNA]</scope>
    <source>
        <strain evidence="16 17">ALL</strain>
    </source>
</reference>
<dbReference type="GO" id="GO:0006281">
    <property type="term" value="P:DNA repair"/>
    <property type="evidence" value="ECO:0007669"/>
    <property type="project" value="UniProtKB-KW"/>
</dbReference>
<dbReference type="SUPFAM" id="SSF56112">
    <property type="entry name" value="Protein kinase-like (PK-like)"/>
    <property type="match status" value="1"/>
</dbReference>
<keyword evidence="8" id="KW-0418">Kinase</keyword>
<keyword evidence="11" id="KW-0539">Nucleus</keyword>
<keyword evidence="7" id="KW-0227">DNA damage</keyword>
<organism evidence="16 17">
    <name type="scientific">Steinernema carpocapsae</name>
    <name type="common">Entomopathogenic nematode</name>
    <dbReference type="NCBI Taxonomy" id="34508"/>
    <lineage>
        <taxon>Eukaryota</taxon>
        <taxon>Metazoa</taxon>
        <taxon>Ecdysozoa</taxon>
        <taxon>Nematoda</taxon>
        <taxon>Chromadorea</taxon>
        <taxon>Rhabditida</taxon>
        <taxon>Tylenchina</taxon>
        <taxon>Panagrolaimomorpha</taxon>
        <taxon>Strongyloidoidea</taxon>
        <taxon>Steinernematidae</taxon>
        <taxon>Steinernema</taxon>
    </lineage>
</organism>
<comment type="similarity">
    <text evidence="2">Belongs to the PI3/PI4-kinase family. ATM subfamily.</text>
</comment>
<evidence type="ECO:0000256" key="12">
    <source>
        <dbReference type="ARBA" id="ARBA00024420"/>
    </source>
</evidence>
<dbReference type="OrthoDB" id="381190at2759"/>
<dbReference type="EMBL" id="AZBU02000005">
    <property type="protein sequence ID" value="TKR77813.1"/>
    <property type="molecule type" value="Genomic_DNA"/>
</dbReference>
<dbReference type="EC" id="2.7.11.1" evidence="3"/>
<evidence type="ECO:0000256" key="6">
    <source>
        <dbReference type="ARBA" id="ARBA00022741"/>
    </source>
</evidence>
<evidence type="ECO:0000256" key="10">
    <source>
        <dbReference type="ARBA" id="ARBA00023204"/>
    </source>
</evidence>
<evidence type="ECO:0000256" key="7">
    <source>
        <dbReference type="ARBA" id="ARBA00022763"/>
    </source>
</evidence>